<feature type="domain" description="Tll0287-like" evidence="1">
    <location>
        <begin position="64"/>
        <end position="203"/>
    </location>
</feature>
<dbReference type="AlphaFoldDB" id="A0A518G7F1"/>
<evidence type="ECO:0000313" key="2">
    <source>
        <dbReference type="EMBL" id="QDV24516.1"/>
    </source>
</evidence>
<evidence type="ECO:0000313" key="3">
    <source>
        <dbReference type="Proteomes" id="UP000318017"/>
    </source>
</evidence>
<protein>
    <recommendedName>
        <fullName evidence="1">Tll0287-like domain-containing protein</fullName>
    </recommendedName>
</protein>
<dbReference type="PROSITE" id="PS51257">
    <property type="entry name" value="PROKAR_LIPOPROTEIN"/>
    <property type="match status" value="1"/>
</dbReference>
<dbReference type="RefSeq" id="WP_231691181.1">
    <property type="nucleotide sequence ID" value="NZ_CP036298.1"/>
</dbReference>
<accession>A0A518G7F1</accession>
<dbReference type="InterPro" id="IPR021796">
    <property type="entry name" value="Tll0287-like_dom"/>
</dbReference>
<name>A0A518G7F1_9BACT</name>
<proteinExistence type="predicted"/>
<reference evidence="2 3" key="1">
    <citation type="submission" date="2019-02" db="EMBL/GenBank/DDBJ databases">
        <title>Deep-cultivation of Planctomycetes and their phenomic and genomic characterization uncovers novel biology.</title>
        <authorList>
            <person name="Wiegand S."/>
            <person name="Jogler M."/>
            <person name="Boedeker C."/>
            <person name="Pinto D."/>
            <person name="Vollmers J."/>
            <person name="Rivas-Marin E."/>
            <person name="Kohn T."/>
            <person name="Peeters S.H."/>
            <person name="Heuer A."/>
            <person name="Rast P."/>
            <person name="Oberbeckmann S."/>
            <person name="Bunk B."/>
            <person name="Jeske O."/>
            <person name="Meyerdierks A."/>
            <person name="Storesund J.E."/>
            <person name="Kallscheuer N."/>
            <person name="Luecker S."/>
            <person name="Lage O.M."/>
            <person name="Pohl T."/>
            <person name="Merkel B.J."/>
            <person name="Hornburger P."/>
            <person name="Mueller R.-W."/>
            <person name="Bruemmer F."/>
            <person name="Labrenz M."/>
            <person name="Spormann A.M."/>
            <person name="Op den Camp H."/>
            <person name="Overmann J."/>
            <person name="Amann R."/>
            <person name="Jetten M.S.M."/>
            <person name="Mascher T."/>
            <person name="Medema M.H."/>
            <person name="Devos D.P."/>
            <person name="Kaster A.-K."/>
            <person name="Ovreas L."/>
            <person name="Rohde M."/>
            <person name="Galperin M.Y."/>
            <person name="Jogler C."/>
        </authorList>
    </citation>
    <scope>NUCLEOTIDE SEQUENCE [LARGE SCALE GENOMIC DNA]</scope>
    <source>
        <strain evidence="2 3">Q31a</strain>
    </source>
</reference>
<organism evidence="2 3">
    <name type="scientific">Aureliella helgolandensis</name>
    <dbReference type="NCBI Taxonomy" id="2527968"/>
    <lineage>
        <taxon>Bacteria</taxon>
        <taxon>Pseudomonadati</taxon>
        <taxon>Planctomycetota</taxon>
        <taxon>Planctomycetia</taxon>
        <taxon>Pirellulales</taxon>
        <taxon>Pirellulaceae</taxon>
        <taxon>Aureliella</taxon>
    </lineage>
</organism>
<keyword evidence="3" id="KW-1185">Reference proteome</keyword>
<sequence>MNRPLSPRSAWVACLSAAVLSLGCQRDGVAPPAQSQSDVIGEVAIVADSEPTELQRTELLAAKDALFQQLSDKLRQAMSQGPAQAIVVCQQEASKIAMAVGEEQGVEIGRVGVRLRNPSNTGPEWAAPMIASQRDTPFFANLSNGNVAALLPIKLQPQCLMCHGPKEQIAPIIRDQLTKLYPDDEATGFQEGELRGWFWIEKPSS</sequence>
<evidence type="ECO:0000259" key="1">
    <source>
        <dbReference type="Pfam" id="PF11845"/>
    </source>
</evidence>
<dbReference type="KEGG" id="ahel:Q31a_28340"/>
<dbReference type="EMBL" id="CP036298">
    <property type="protein sequence ID" value="QDV24516.1"/>
    <property type="molecule type" value="Genomic_DNA"/>
</dbReference>
<dbReference type="Pfam" id="PF11845">
    <property type="entry name" value="Tll0287-like"/>
    <property type="match status" value="1"/>
</dbReference>
<dbReference type="Proteomes" id="UP000318017">
    <property type="component" value="Chromosome"/>
</dbReference>
<gene>
    <name evidence="2" type="ORF">Q31a_28340</name>
</gene>